<dbReference type="PANTHER" id="PTHR10773:SF19">
    <property type="match status" value="1"/>
</dbReference>
<name>A0ABQ9HBI7_9NEOP</name>
<reference evidence="1 2" key="1">
    <citation type="submission" date="2023-02" db="EMBL/GenBank/DDBJ databases">
        <title>LHISI_Scaffold_Assembly.</title>
        <authorList>
            <person name="Stuart O.P."/>
            <person name="Cleave R."/>
            <person name="Magrath M.J.L."/>
            <person name="Mikheyev A.S."/>
        </authorList>
    </citation>
    <scope>NUCLEOTIDE SEQUENCE [LARGE SCALE GENOMIC DNA]</scope>
    <source>
        <strain evidence="1">Daus_M_001</strain>
        <tissue evidence="1">Leg muscle</tissue>
    </source>
</reference>
<proteinExistence type="predicted"/>
<dbReference type="EMBL" id="JARBHB010000006">
    <property type="protein sequence ID" value="KAJ8881620.1"/>
    <property type="molecule type" value="Genomic_DNA"/>
</dbReference>
<comment type="caution">
    <text evidence="1">The sequence shown here is derived from an EMBL/GenBank/DDBJ whole genome shotgun (WGS) entry which is preliminary data.</text>
</comment>
<evidence type="ECO:0000313" key="2">
    <source>
        <dbReference type="Proteomes" id="UP001159363"/>
    </source>
</evidence>
<keyword evidence="2" id="KW-1185">Reference proteome</keyword>
<protein>
    <submittedName>
        <fullName evidence="1">Uncharacterized protein</fullName>
    </submittedName>
</protein>
<dbReference type="Proteomes" id="UP001159363">
    <property type="component" value="Chromosome 5"/>
</dbReference>
<organism evidence="1 2">
    <name type="scientific">Dryococelus australis</name>
    <dbReference type="NCBI Taxonomy" id="614101"/>
    <lineage>
        <taxon>Eukaryota</taxon>
        <taxon>Metazoa</taxon>
        <taxon>Ecdysozoa</taxon>
        <taxon>Arthropoda</taxon>
        <taxon>Hexapoda</taxon>
        <taxon>Insecta</taxon>
        <taxon>Pterygota</taxon>
        <taxon>Neoptera</taxon>
        <taxon>Polyneoptera</taxon>
        <taxon>Phasmatodea</taxon>
        <taxon>Verophasmatodea</taxon>
        <taxon>Anareolatae</taxon>
        <taxon>Phasmatidae</taxon>
        <taxon>Eurycanthinae</taxon>
        <taxon>Dryococelus</taxon>
    </lineage>
</organism>
<sequence>MPIAARSITTMAATASETPVLKSRKRKRKTETWKRNVAKKNNGFGFVSDIAQRDFQLCLPVDMQLRAVFRFISHQCRMYEEYIKNTMPTQTLKFKKKNCILQHVAVSSAKRNRLPECQSILQVCTCYLLPRQRQGITEHVKVCRKAFLGVVNESRDRVQRLCQMYLQLGVTPPETRGGVRQVEKYELKRTAVKEFVKKCQPIQSHYCTGKNTARQYLRSQLNVEKMWEMYLEKQICELNMSFFKTIFNENFNISLDAPYTDKCSTCTSLEKKLNYEGDKTVKHYLQIDVLVHKKRVDTFYQKLREKSDSELVLTYDCQKNLILPKLSDQVFQYPQNKNNKYIYVWTEDAYSKGSNQMSSSLHHRLNKLNLDEVTTIRLFSDGCGGQNKNQTIIGMLSHWMLSEAPKHLKDIVLLSPTVGNSYVLPDRVFVHLERYFRHESIIENPEKSLQVFNQFGTVTNLEKDYAVSDCKLYSQEIFKPPGKWHFQF</sequence>
<dbReference type="PANTHER" id="PTHR10773">
    <property type="entry name" value="DNA-DIRECTED RNA POLYMERASES I, II, AND III SUBUNIT RPABC2"/>
    <property type="match status" value="1"/>
</dbReference>
<evidence type="ECO:0000313" key="1">
    <source>
        <dbReference type="EMBL" id="KAJ8881620.1"/>
    </source>
</evidence>
<gene>
    <name evidence="1" type="ORF">PR048_018106</name>
</gene>
<accession>A0ABQ9HBI7</accession>